<reference evidence="2 3" key="1">
    <citation type="submission" date="2017-05" db="EMBL/GenBank/DDBJ databases">
        <title>Biotechnological potential of actinobacteria isolated from South African environments.</title>
        <authorList>
            <person name="Le Roes-Hill M."/>
            <person name="Prins A."/>
            <person name="Durrell K.A."/>
        </authorList>
    </citation>
    <scope>NUCLEOTIDE SEQUENCE [LARGE SCALE GENOMIC DNA]</scope>
    <source>
        <strain evidence="2">M26</strain>
    </source>
</reference>
<proteinExistence type="predicted"/>
<feature type="transmembrane region" description="Helical" evidence="1">
    <location>
        <begin position="12"/>
        <end position="36"/>
    </location>
</feature>
<feature type="transmembrane region" description="Helical" evidence="1">
    <location>
        <begin position="48"/>
        <end position="68"/>
    </location>
</feature>
<feature type="transmembrane region" description="Helical" evidence="1">
    <location>
        <begin position="88"/>
        <end position="106"/>
    </location>
</feature>
<comment type="caution">
    <text evidence="2">The sequence shown here is derived from an EMBL/GenBank/DDBJ whole genome shotgun (WGS) entry which is preliminary data.</text>
</comment>
<accession>A0A243RY28</accession>
<protein>
    <recommendedName>
        <fullName evidence="4">TerC family protein</fullName>
    </recommendedName>
</protein>
<dbReference type="AlphaFoldDB" id="A0A243RY28"/>
<feature type="transmembrane region" description="Helical" evidence="1">
    <location>
        <begin position="211"/>
        <end position="228"/>
    </location>
</feature>
<evidence type="ECO:0008006" key="4">
    <source>
        <dbReference type="Google" id="ProtNLM"/>
    </source>
</evidence>
<sequence length="254" mass="27669">MDWVTNPEIWIGFVTLVGLEIVLGIDNIIFISILAGKLPPEQRDKARKLGLLAALLSRLALLLALSWVVKLTSPMFEVFGQPISGRDLILIFGGLFLLAKSVFEMHDSLEGKSGHASGKVASSFTSVILQIMVLDIVFSLDSVITAVGMVDELGVMVAAVVVSVVVMLFASGPISRFVDKHPSIKMLALSFLVLIGVVLIAEGFEQHISKGYIYFAMAFSLAVELLNIRLRSKSNGEKPVELHQRYEADKQAES</sequence>
<dbReference type="Pfam" id="PF03741">
    <property type="entry name" value="TerC"/>
    <property type="match status" value="1"/>
</dbReference>
<evidence type="ECO:0000313" key="2">
    <source>
        <dbReference type="EMBL" id="OUC99433.1"/>
    </source>
</evidence>
<dbReference type="PANTHER" id="PTHR30060:SF0">
    <property type="entry name" value="COILED-COIL PROTEIN (DUF2040)-RELATED"/>
    <property type="match status" value="1"/>
</dbReference>
<organism evidence="2 3">
    <name type="scientific">Streptosporangium minutum</name>
    <dbReference type="NCBI Taxonomy" id="569862"/>
    <lineage>
        <taxon>Bacteria</taxon>
        <taxon>Bacillati</taxon>
        <taxon>Actinomycetota</taxon>
        <taxon>Actinomycetes</taxon>
        <taxon>Streptosporangiales</taxon>
        <taxon>Streptosporangiaceae</taxon>
        <taxon>Streptosporangium</taxon>
    </lineage>
</organism>
<dbReference type="PANTHER" id="PTHR30060">
    <property type="entry name" value="INNER MEMBRANE PROTEIN"/>
    <property type="match status" value="1"/>
</dbReference>
<evidence type="ECO:0000256" key="1">
    <source>
        <dbReference type="SAM" id="Phobius"/>
    </source>
</evidence>
<feature type="transmembrane region" description="Helical" evidence="1">
    <location>
        <begin position="127"/>
        <end position="147"/>
    </location>
</feature>
<keyword evidence="3" id="KW-1185">Reference proteome</keyword>
<dbReference type="Proteomes" id="UP000194761">
    <property type="component" value="Unassembled WGS sequence"/>
</dbReference>
<keyword evidence="1" id="KW-1133">Transmembrane helix</keyword>
<name>A0A243RY28_9ACTN</name>
<keyword evidence="1" id="KW-0472">Membrane</keyword>
<evidence type="ECO:0000313" key="3">
    <source>
        <dbReference type="Proteomes" id="UP000194761"/>
    </source>
</evidence>
<gene>
    <name evidence="2" type="ORF">CA984_03155</name>
</gene>
<keyword evidence="1" id="KW-0812">Transmembrane</keyword>
<dbReference type="GO" id="GO:0005886">
    <property type="term" value="C:plasma membrane"/>
    <property type="evidence" value="ECO:0007669"/>
    <property type="project" value="TreeGrafter"/>
</dbReference>
<dbReference type="InterPro" id="IPR005496">
    <property type="entry name" value="Integral_membrane_TerC"/>
</dbReference>
<feature type="transmembrane region" description="Helical" evidence="1">
    <location>
        <begin position="186"/>
        <end position="205"/>
    </location>
</feature>
<dbReference type="EMBL" id="NGFP01000008">
    <property type="protein sequence ID" value="OUC99433.1"/>
    <property type="molecule type" value="Genomic_DNA"/>
</dbReference>
<feature type="transmembrane region" description="Helical" evidence="1">
    <location>
        <begin position="153"/>
        <end position="174"/>
    </location>
</feature>